<dbReference type="AlphaFoldDB" id="A0AAV4EVV2"/>
<name>A0AAV4EVV2_9GAST</name>
<dbReference type="Proteomes" id="UP000762676">
    <property type="component" value="Unassembled WGS sequence"/>
</dbReference>
<sequence>MASALSRFSILRGKVVEQKILEKGHTQMEADSVHSVIERKLKNKKIYLPSDYVRVIEETRMNPRPYDVQYISHDFFLNFDGINTLKSIRPGDKAGHPVVHDIRALRYELLAQFISN</sequence>
<accession>A0AAV4EVV2</accession>
<organism evidence="1 2">
    <name type="scientific">Elysia marginata</name>
    <dbReference type="NCBI Taxonomy" id="1093978"/>
    <lineage>
        <taxon>Eukaryota</taxon>
        <taxon>Metazoa</taxon>
        <taxon>Spiralia</taxon>
        <taxon>Lophotrochozoa</taxon>
        <taxon>Mollusca</taxon>
        <taxon>Gastropoda</taxon>
        <taxon>Heterobranchia</taxon>
        <taxon>Euthyneura</taxon>
        <taxon>Panpulmonata</taxon>
        <taxon>Sacoglossa</taxon>
        <taxon>Placobranchoidea</taxon>
        <taxon>Plakobranchidae</taxon>
        <taxon>Elysia</taxon>
    </lineage>
</organism>
<protein>
    <submittedName>
        <fullName evidence="1">Uncharacterized protein</fullName>
    </submittedName>
</protein>
<evidence type="ECO:0000313" key="2">
    <source>
        <dbReference type="Proteomes" id="UP000762676"/>
    </source>
</evidence>
<gene>
    <name evidence="1" type="ORF">ElyMa_000198300</name>
</gene>
<comment type="caution">
    <text evidence="1">The sequence shown here is derived from an EMBL/GenBank/DDBJ whole genome shotgun (WGS) entry which is preliminary data.</text>
</comment>
<keyword evidence="2" id="KW-1185">Reference proteome</keyword>
<reference evidence="1 2" key="1">
    <citation type="journal article" date="2021" name="Elife">
        <title>Chloroplast acquisition without the gene transfer in kleptoplastic sea slugs, Plakobranchus ocellatus.</title>
        <authorList>
            <person name="Maeda T."/>
            <person name="Takahashi S."/>
            <person name="Yoshida T."/>
            <person name="Shimamura S."/>
            <person name="Takaki Y."/>
            <person name="Nagai Y."/>
            <person name="Toyoda A."/>
            <person name="Suzuki Y."/>
            <person name="Arimoto A."/>
            <person name="Ishii H."/>
            <person name="Satoh N."/>
            <person name="Nishiyama T."/>
            <person name="Hasebe M."/>
            <person name="Maruyama T."/>
            <person name="Minagawa J."/>
            <person name="Obokata J."/>
            <person name="Shigenobu S."/>
        </authorList>
    </citation>
    <scope>NUCLEOTIDE SEQUENCE [LARGE SCALE GENOMIC DNA]</scope>
</reference>
<evidence type="ECO:0000313" key="1">
    <source>
        <dbReference type="EMBL" id="GFR65158.1"/>
    </source>
</evidence>
<proteinExistence type="predicted"/>
<dbReference type="EMBL" id="BMAT01000371">
    <property type="protein sequence ID" value="GFR65158.1"/>
    <property type="molecule type" value="Genomic_DNA"/>
</dbReference>